<dbReference type="Proteomes" id="UP000029084">
    <property type="component" value="Chromosome"/>
</dbReference>
<dbReference type="PANTHER" id="PTHR43483:SF3">
    <property type="entry name" value="MEMBRANE TRANSPORTER PROTEIN HI_0806-RELATED"/>
    <property type="match status" value="1"/>
</dbReference>
<keyword evidence="2 5" id="KW-0812">Transmembrane</keyword>
<sequence length="262" mass="27792">MILTVWFGKSHMDSIIILLLVGIAVGALTGITGSSGVLIVVPALSYLGLSFVDSVGSSLWVDIITTLSVIFVYFRHGNVDLKTSLIMGVGAVLGAQLGSRLAFITPDKLLEGAFTVFTTVMAYVSFRRSRNPSLKIRTRNLGTWSYVLAPILSVVIGIVTGTLGASGGIMFIAVMMMLFSMDVRRMIGTATLAMLLSAVSGGVSYAIAGRIDELASIVIGVTALVSGYFFARLANGMRSCHIYLFLGSVFVITSVSEVLKMV</sequence>
<evidence type="ECO:0000313" key="7">
    <source>
        <dbReference type="Proteomes" id="UP000029084"/>
    </source>
</evidence>
<dbReference type="EMBL" id="CP008822">
    <property type="protein sequence ID" value="AIM27247.1"/>
    <property type="molecule type" value="Genomic_DNA"/>
</dbReference>
<feature type="transmembrane region" description="Helical" evidence="5">
    <location>
        <begin position="242"/>
        <end position="259"/>
    </location>
</feature>
<dbReference type="InterPro" id="IPR002781">
    <property type="entry name" value="TM_pro_TauE-like"/>
</dbReference>
<feature type="transmembrane region" description="Helical" evidence="5">
    <location>
        <begin position="16"/>
        <end position="49"/>
    </location>
</feature>
<dbReference type="AlphaFoldDB" id="A0A088E678"/>
<proteinExistence type="inferred from homology"/>
<feature type="transmembrane region" description="Helical" evidence="5">
    <location>
        <begin position="186"/>
        <end position="207"/>
    </location>
</feature>
<keyword evidence="4 5" id="KW-0472">Membrane</keyword>
<evidence type="ECO:0000313" key="6">
    <source>
        <dbReference type="EMBL" id="AIM27247.1"/>
    </source>
</evidence>
<name>A0A088E678_9CREN</name>
<feature type="transmembrane region" description="Helical" evidence="5">
    <location>
        <begin position="214"/>
        <end position="230"/>
    </location>
</feature>
<feature type="transmembrane region" description="Helical" evidence="5">
    <location>
        <begin position="55"/>
        <end position="73"/>
    </location>
</feature>
<keyword evidence="5" id="KW-1003">Cell membrane</keyword>
<keyword evidence="3 5" id="KW-1133">Transmembrane helix</keyword>
<evidence type="ECO:0000256" key="4">
    <source>
        <dbReference type="ARBA" id="ARBA00023136"/>
    </source>
</evidence>
<feature type="transmembrane region" description="Helical" evidence="5">
    <location>
        <begin position="109"/>
        <end position="126"/>
    </location>
</feature>
<dbReference type="OMA" id="GIMFIAI"/>
<evidence type="ECO:0000256" key="1">
    <source>
        <dbReference type="ARBA" id="ARBA00004141"/>
    </source>
</evidence>
<evidence type="ECO:0000256" key="2">
    <source>
        <dbReference type="ARBA" id="ARBA00022692"/>
    </source>
</evidence>
<dbReference type="PANTHER" id="PTHR43483">
    <property type="entry name" value="MEMBRANE TRANSPORTER PROTEIN HI_0806-RELATED"/>
    <property type="match status" value="1"/>
</dbReference>
<organism evidence="6 7">
    <name type="scientific">Metallosphaera sedula</name>
    <dbReference type="NCBI Taxonomy" id="43687"/>
    <lineage>
        <taxon>Archaea</taxon>
        <taxon>Thermoproteota</taxon>
        <taxon>Thermoprotei</taxon>
        <taxon>Sulfolobales</taxon>
        <taxon>Sulfolobaceae</taxon>
        <taxon>Metallosphaera</taxon>
    </lineage>
</organism>
<feature type="transmembrane region" description="Helical" evidence="5">
    <location>
        <begin position="147"/>
        <end position="180"/>
    </location>
</feature>
<reference evidence="6 7" key="1">
    <citation type="journal article" date="2014" name="J. Bacteriol.">
        <title>Role of an Archaeal PitA Transporter in the Copper and Arsenic Resistance of Metallosphaera sedula, an Extreme Thermoacidophile.</title>
        <authorList>
            <person name="McCarthy S."/>
            <person name="Ai C."/>
            <person name="Wheaton G."/>
            <person name="Tevatia R."/>
            <person name="Eckrich V."/>
            <person name="Kelly R."/>
            <person name="Blum P."/>
        </authorList>
    </citation>
    <scope>NUCLEOTIDE SEQUENCE [LARGE SCALE GENOMIC DNA]</scope>
    <source>
        <strain evidence="6 7">CuR1</strain>
    </source>
</reference>
<evidence type="ECO:0000256" key="5">
    <source>
        <dbReference type="RuleBase" id="RU363041"/>
    </source>
</evidence>
<feature type="transmembrane region" description="Helical" evidence="5">
    <location>
        <begin position="85"/>
        <end position="103"/>
    </location>
</feature>
<accession>A0A088E678</accession>
<dbReference type="GO" id="GO:0005886">
    <property type="term" value="C:plasma membrane"/>
    <property type="evidence" value="ECO:0007669"/>
    <property type="project" value="UniProtKB-SubCell"/>
</dbReference>
<protein>
    <recommendedName>
        <fullName evidence="5">Probable membrane transporter protein</fullName>
    </recommendedName>
</protein>
<dbReference type="Pfam" id="PF01925">
    <property type="entry name" value="TauE"/>
    <property type="match status" value="1"/>
</dbReference>
<comment type="subcellular location">
    <subcellularLocation>
        <location evidence="5">Cell membrane</location>
        <topology evidence="5">Multi-pass membrane protein</topology>
    </subcellularLocation>
    <subcellularLocation>
        <location evidence="1">Membrane</location>
        <topology evidence="1">Multi-pass membrane protein</topology>
    </subcellularLocation>
</comment>
<evidence type="ECO:0000256" key="3">
    <source>
        <dbReference type="ARBA" id="ARBA00022989"/>
    </source>
</evidence>
<comment type="similarity">
    <text evidence="5">Belongs to the 4-toluene sulfonate uptake permease (TSUP) (TC 2.A.102) family.</text>
</comment>
<gene>
    <name evidence="6" type="ORF">HA72_1097</name>
</gene>